<proteinExistence type="predicted"/>
<evidence type="ECO:0000313" key="2">
    <source>
        <dbReference type="EnsemblPlants" id="Ma03_p16240.1"/>
    </source>
</evidence>
<keyword evidence="3" id="KW-1185">Reference proteome</keyword>
<sequence>MIGDNLKKVLSSLLASCIQAPRTSRASLIRGSRSQANAMAQQALIAHWQSIVKSLTNYLKILRANHVPPFLVHKVFTEIFSFINVQLFNSLLLRRECCSFSNGEYLKAGLTELEHWCYDATEEYAGSTWGELKHIRQAVGFLVCFFMKSTLTLKEITNDLCPVLSIQQLYRISTMYWDDKYGTQRIIRGHFKYESYDD</sequence>
<reference evidence="2" key="1">
    <citation type="submission" date="2021-05" db="UniProtKB">
        <authorList>
            <consortium name="EnsemblPlants"/>
        </authorList>
    </citation>
    <scope>IDENTIFICATION</scope>
    <source>
        <strain evidence="2">subsp. malaccensis</strain>
    </source>
</reference>
<dbReference type="AlphaFoldDB" id="A0A804ICQ3"/>
<dbReference type="EnsemblPlants" id="Ma03_t16240.1">
    <property type="protein sequence ID" value="Ma03_p16240.1"/>
    <property type="gene ID" value="Ma03_g16240"/>
</dbReference>
<dbReference type="InParanoid" id="A0A804ICQ3"/>
<protein>
    <recommendedName>
        <fullName evidence="1">Dilute domain-containing protein</fullName>
    </recommendedName>
</protein>
<accession>A0A804ICQ3</accession>
<organism evidence="2 3">
    <name type="scientific">Musa acuminata subsp. malaccensis</name>
    <name type="common">Wild banana</name>
    <name type="synonym">Musa malaccensis</name>
    <dbReference type="NCBI Taxonomy" id="214687"/>
    <lineage>
        <taxon>Eukaryota</taxon>
        <taxon>Viridiplantae</taxon>
        <taxon>Streptophyta</taxon>
        <taxon>Embryophyta</taxon>
        <taxon>Tracheophyta</taxon>
        <taxon>Spermatophyta</taxon>
        <taxon>Magnoliopsida</taxon>
        <taxon>Liliopsida</taxon>
        <taxon>Zingiberales</taxon>
        <taxon>Musaceae</taxon>
        <taxon>Musa</taxon>
    </lineage>
</organism>
<dbReference type="Pfam" id="PF01843">
    <property type="entry name" value="DIL"/>
    <property type="match status" value="1"/>
</dbReference>
<evidence type="ECO:0000259" key="1">
    <source>
        <dbReference type="PROSITE" id="PS51126"/>
    </source>
</evidence>
<dbReference type="SMART" id="SM01132">
    <property type="entry name" value="DIL"/>
    <property type="match status" value="1"/>
</dbReference>
<dbReference type="Gramene" id="Ma03_t16240.1">
    <property type="protein sequence ID" value="Ma03_p16240.1"/>
    <property type="gene ID" value="Ma03_g16240"/>
</dbReference>
<dbReference type="PANTHER" id="PTHR16027:SF6">
    <property type="entry name" value="DILUTE DOMAIN-CONTAINING PROTEIN"/>
    <property type="match status" value="1"/>
</dbReference>
<dbReference type="InterPro" id="IPR002710">
    <property type="entry name" value="Dilute_dom"/>
</dbReference>
<feature type="domain" description="Dilute" evidence="1">
    <location>
        <begin position="1"/>
        <end position="198"/>
    </location>
</feature>
<dbReference type="InterPro" id="IPR052072">
    <property type="entry name" value="Vascular_dev_regulator"/>
</dbReference>
<dbReference type="PANTHER" id="PTHR16027">
    <property type="entry name" value="DILUTE DOMAIN-CONTAINING PROTEIN YPR089W"/>
    <property type="match status" value="1"/>
</dbReference>
<dbReference type="PROSITE" id="PS51126">
    <property type="entry name" value="DILUTE"/>
    <property type="match status" value="1"/>
</dbReference>
<name>A0A804ICQ3_MUSAM</name>
<dbReference type="Proteomes" id="UP000012960">
    <property type="component" value="Unplaced"/>
</dbReference>
<evidence type="ECO:0000313" key="3">
    <source>
        <dbReference type="Proteomes" id="UP000012960"/>
    </source>
</evidence>
<dbReference type="OMA" id="AYNCENN"/>